<dbReference type="OrthoDB" id="4951845at2759"/>
<feature type="domain" description="GST N-terminal" evidence="1">
    <location>
        <begin position="8"/>
        <end position="99"/>
    </location>
</feature>
<dbReference type="InterPro" id="IPR050983">
    <property type="entry name" value="GST_Omega/HSP26"/>
</dbReference>
<dbReference type="InterPro" id="IPR036249">
    <property type="entry name" value="Thioredoxin-like_sf"/>
</dbReference>
<dbReference type="PANTHER" id="PTHR43968:SF6">
    <property type="entry name" value="GLUTATHIONE S-TRANSFERASE OMEGA"/>
    <property type="match status" value="1"/>
</dbReference>
<accession>A0A409WMM3</accession>
<dbReference type="Pfam" id="PF22041">
    <property type="entry name" value="GST_C_7"/>
    <property type="match status" value="1"/>
</dbReference>
<reference evidence="2 3" key="1">
    <citation type="journal article" date="2018" name="Evol. Lett.">
        <title>Horizontal gene cluster transfer increased hallucinogenic mushroom diversity.</title>
        <authorList>
            <person name="Reynolds H.T."/>
            <person name="Vijayakumar V."/>
            <person name="Gluck-Thaler E."/>
            <person name="Korotkin H.B."/>
            <person name="Matheny P.B."/>
            <person name="Slot J.C."/>
        </authorList>
    </citation>
    <scope>NUCLEOTIDE SEQUENCE [LARGE SCALE GENOMIC DNA]</scope>
    <source>
        <strain evidence="2 3">2631</strain>
    </source>
</reference>
<keyword evidence="3" id="KW-1185">Reference proteome</keyword>
<dbReference type="SUPFAM" id="SSF52833">
    <property type="entry name" value="Thioredoxin-like"/>
    <property type="match status" value="1"/>
</dbReference>
<organism evidence="2 3">
    <name type="scientific">Psilocybe cyanescens</name>
    <dbReference type="NCBI Taxonomy" id="93625"/>
    <lineage>
        <taxon>Eukaryota</taxon>
        <taxon>Fungi</taxon>
        <taxon>Dikarya</taxon>
        <taxon>Basidiomycota</taxon>
        <taxon>Agaricomycotina</taxon>
        <taxon>Agaricomycetes</taxon>
        <taxon>Agaricomycetidae</taxon>
        <taxon>Agaricales</taxon>
        <taxon>Agaricineae</taxon>
        <taxon>Strophariaceae</taxon>
        <taxon>Psilocybe</taxon>
    </lineage>
</organism>
<dbReference type="SUPFAM" id="SSF47616">
    <property type="entry name" value="GST C-terminal domain-like"/>
    <property type="match status" value="1"/>
</dbReference>
<evidence type="ECO:0000313" key="3">
    <source>
        <dbReference type="Proteomes" id="UP000283269"/>
    </source>
</evidence>
<proteinExistence type="predicted"/>
<dbReference type="InterPro" id="IPR036282">
    <property type="entry name" value="Glutathione-S-Trfase_C_sf"/>
</dbReference>
<protein>
    <recommendedName>
        <fullName evidence="1">GST N-terminal domain-containing protein</fullName>
    </recommendedName>
</protein>
<dbReference type="EMBL" id="NHYD01003364">
    <property type="protein sequence ID" value="PPQ79766.1"/>
    <property type="molecule type" value="Genomic_DNA"/>
</dbReference>
<dbReference type="InParanoid" id="A0A409WMM3"/>
<dbReference type="Gene3D" id="1.20.1050.10">
    <property type="match status" value="1"/>
</dbReference>
<dbReference type="CDD" id="cd03038">
    <property type="entry name" value="GST_N_etherase_LigE"/>
    <property type="match status" value="1"/>
</dbReference>
<dbReference type="InterPro" id="IPR054416">
    <property type="entry name" value="GST_UstS-like_C"/>
</dbReference>
<dbReference type="PROSITE" id="PS50404">
    <property type="entry name" value="GST_NTER"/>
    <property type="match status" value="1"/>
</dbReference>
<gene>
    <name evidence="2" type="ORF">CVT25_003319</name>
</gene>
<dbReference type="CDD" id="cd00299">
    <property type="entry name" value="GST_C_family"/>
    <property type="match status" value="1"/>
</dbReference>
<comment type="caution">
    <text evidence="2">The sequence shown here is derived from an EMBL/GenBank/DDBJ whole genome shotgun (WGS) entry which is preliminary data.</text>
</comment>
<evidence type="ECO:0000313" key="2">
    <source>
        <dbReference type="EMBL" id="PPQ79766.1"/>
    </source>
</evidence>
<dbReference type="PANTHER" id="PTHR43968">
    <property type="match status" value="1"/>
</dbReference>
<dbReference type="Proteomes" id="UP000283269">
    <property type="component" value="Unassembled WGS sequence"/>
</dbReference>
<dbReference type="AlphaFoldDB" id="A0A409WMM3"/>
<dbReference type="STRING" id="93625.A0A409WMM3"/>
<sequence length="241" mass="27413">MPIVLYDIPSALPEKAWNFNVWKTRISLNFKGIPYTTQWIEFPDIEPLFKKLGIPPSRNKADGSPFYTIPAIHDPSTGVYITDSILIAEYLDKTYPEKPLIIPHGTLGVQSAFNDGVSYHLKSILAVSVPSLITKLNPPSANHMLIWRGSHEGPKVEVTEQWKAFENGLSQVDVWYSRNGGKGPFFLGDIPSWADIVMASFLAYTRRTLREESKEWQEIISWNGGRWKSRSDIYRAWETVS</sequence>
<evidence type="ECO:0000259" key="1">
    <source>
        <dbReference type="PROSITE" id="PS50404"/>
    </source>
</evidence>
<name>A0A409WMM3_PSICY</name>
<dbReference type="InterPro" id="IPR004045">
    <property type="entry name" value="Glutathione_S-Trfase_N"/>
</dbReference>
<dbReference type="Pfam" id="PF13409">
    <property type="entry name" value="GST_N_2"/>
    <property type="match status" value="1"/>
</dbReference>
<dbReference type="Gene3D" id="3.40.30.10">
    <property type="entry name" value="Glutaredoxin"/>
    <property type="match status" value="1"/>
</dbReference>
<dbReference type="GO" id="GO:0005737">
    <property type="term" value="C:cytoplasm"/>
    <property type="evidence" value="ECO:0007669"/>
    <property type="project" value="TreeGrafter"/>
</dbReference>